<evidence type="ECO:0000313" key="2">
    <source>
        <dbReference type="Proteomes" id="UP001556631"/>
    </source>
</evidence>
<protein>
    <submittedName>
        <fullName evidence="1">DUF2332 domain-containing protein</fullName>
    </submittedName>
</protein>
<gene>
    <name evidence="1" type="ORF">AB3X52_09180</name>
</gene>
<dbReference type="InterPro" id="IPR011200">
    <property type="entry name" value="UCP012608"/>
</dbReference>
<proteinExistence type="predicted"/>
<dbReference type="EMBL" id="JBFPJR010000013">
    <property type="protein sequence ID" value="MEX0427790.1"/>
    <property type="molecule type" value="Genomic_DNA"/>
</dbReference>
<reference evidence="1 2" key="1">
    <citation type="submission" date="2024-07" db="EMBL/GenBank/DDBJ databases">
        <authorList>
            <person name="Lee S."/>
            <person name="Kang M."/>
        </authorList>
    </citation>
    <scope>NUCLEOTIDE SEQUENCE [LARGE SCALE GENOMIC DNA]</scope>
    <source>
        <strain evidence="1 2">DS6</strain>
    </source>
</reference>
<organism evidence="1 2">
    <name type="scientific">Nocardioides eburneus</name>
    <dbReference type="NCBI Taxonomy" id="3231482"/>
    <lineage>
        <taxon>Bacteria</taxon>
        <taxon>Bacillati</taxon>
        <taxon>Actinomycetota</taxon>
        <taxon>Actinomycetes</taxon>
        <taxon>Propionibacteriales</taxon>
        <taxon>Nocardioidaceae</taxon>
        <taxon>Nocardioides</taxon>
    </lineage>
</organism>
<evidence type="ECO:0000313" key="1">
    <source>
        <dbReference type="EMBL" id="MEX0427790.1"/>
    </source>
</evidence>
<accession>A0ABV3SXX5</accession>
<comment type="caution">
    <text evidence="1">The sequence shown here is derived from an EMBL/GenBank/DDBJ whole genome shotgun (WGS) entry which is preliminary data.</text>
</comment>
<name>A0ABV3SXX5_9ACTN</name>
<dbReference type="Proteomes" id="UP001556631">
    <property type="component" value="Unassembled WGS sequence"/>
</dbReference>
<sequence length="337" mass="36354">MELYGAVADDYLDFASYADGDSPTFADWARGVAADPQVVAWIAGLPPIKQQPNLVFAAARWHGVPAPGPYAALREALLRDDGRLRATILARSTQTNEVGRLATLVPAFGLLEGPLALLEVGASAGLTLYPDRWGYAWLTADGPVTLGSESPRLSCEVQGPAPLPIRLPEVAWRGGIDLNPLDVTDDDAMAWLTTLVWPEHDDRRARLQQAIEVARTDPPTIARGDLLERLPDLVEQAASYAPDATLVVFHSAVIAYLEDADRRRFARTMAGLVESGRCHWVSNEGPRVLPEVTGTTAVPPGRFVLGLDGRPLAVTHGHGRSMVWVEPVADVSSRAAR</sequence>
<keyword evidence="2" id="KW-1185">Reference proteome</keyword>
<dbReference type="Pfam" id="PF10094">
    <property type="entry name" value="DUF2332"/>
    <property type="match status" value="1"/>
</dbReference>
<dbReference type="RefSeq" id="WP_367993509.1">
    <property type="nucleotide sequence ID" value="NZ_JBFPJR010000013.1"/>
</dbReference>